<gene>
    <name evidence="5" type="ORF">GCM10012280_35860</name>
</gene>
<comment type="subcellular location">
    <subcellularLocation>
        <location evidence="1">Cell envelope</location>
    </subcellularLocation>
</comment>
<organism evidence="5 6">
    <name type="scientific">Wenjunlia tyrosinilytica</name>
    <dbReference type="NCBI Taxonomy" id="1544741"/>
    <lineage>
        <taxon>Bacteria</taxon>
        <taxon>Bacillati</taxon>
        <taxon>Actinomycetota</taxon>
        <taxon>Actinomycetes</taxon>
        <taxon>Kitasatosporales</taxon>
        <taxon>Streptomycetaceae</taxon>
        <taxon>Wenjunlia</taxon>
    </lineage>
</organism>
<dbReference type="GO" id="GO:0030246">
    <property type="term" value="F:carbohydrate binding"/>
    <property type="evidence" value="ECO:0007669"/>
    <property type="project" value="TreeGrafter"/>
</dbReference>
<dbReference type="InterPro" id="IPR025997">
    <property type="entry name" value="SBP_2_dom"/>
</dbReference>
<dbReference type="SUPFAM" id="SSF53822">
    <property type="entry name" value="Periplasmic binding protein-like I"/>
    <property type="match status" value="1"/>
</dbReference>
<dbReference type="InterPro" id="IPR050555">
    <property type="entry name" value="Bact_Solute-Bind_Prot2"/>
</dbReference>
<comment type="caution">
    <text evidence="5">The sequence shown here is derived from an EMBL/GenBank/DDBJ whole genome shotgun (WGS) entry which is preliminary data.</text>
</comment>
<sequence>MNHRARACGSRRLLAAALVAAGALIVAGCSSGSGDDKADTAADKDTSPKASITRMRIAMITHAAPGDAFWDIIRKGAKAAAARDNVELIYSSDPDADKQADLVQEAIDDQVDGIAVTLADPDAMAAAVANAEQSGIPVVGFNAGLNDWKSQGLLEFFGQDERLAGQAFGKKLNGLGSKHNICVIHEQGNVALEDRCAGLKKTFKGRTENVYVNGTDMKSVQSAITGKLEQDPSIDYVVTLGAPFALTAVKSVSEAGGNAEIATFDLNKDLTEAVLDGTVQLAVDQQPYLQGYLPVDSLWLYKSNGNFSGGGVAPVLTGPAFITKDNVESTAKFAAKGTR</sequence>
<feature type="chain" id="PRO_5038449428" evidence="3">
    <location>
        <begin position="33"/>
        <end position="339"/>
    </location>
</feature>
<keyword evidence="6" id="KW-1185">Reference proteome</keyword>
<reference evidence="5" key="2">
    <citation type="submission" date="2020-09" db="EMBL/GenBank/DDBJ databases">
        <authorList>
            <person name="Sun Q."/>
            <person name="Zhou Y."/>
        </authorList>
    </citation>
    <scope>NUCLEOTIDE SEQUENCE</scope>
    <source>
        <strain evidence="5">CGMCC 4.7201</strain>
    </source>
</reference>
<feature type="signal peptide" evidence="3">
    <location>
        <begin position="1"/>
        <end position="32"/>
    </location>
</feature>
<feature type="domain" description="Periplasmic binding protein" evidence="4">
    <location>
        <begin position="57"/>
        <end position="301"/>
    </location>
</feature>
<evidence type="ECO:0000256" key="2">
    <source>
        <dbReference type="ARBA" id="ARBA00007639"/>
    </source>
</evidence>
<dbReference type="Proteomes" id="UP000641932">
    <property type="component" value="Unassembled WGS sequence"/>
</dbReference>
<dbReference type="Gene3D" id="3.40.50.2300">
    <property type="match status" value="2"/>
</dbReference>
<dbReference type="AlphaFoldDB" id="A0A918DZK9"/>
<dbReference type="RefSeq" id="WP_189132696.1">
    <property type="nucleotide sequence ID" value="NZ_BMMS01000014.1"/>
</dbReference>
<protein>
    <submittedName>
        <fullName evidence="5">Sugar ABC transporter substrate-binding protein</fullName>
    </submittedName>
</protein>
<evidence type="ECO:0000259" key="4">
    <source>
        <dbReference type="Pfam" id="PF13407"/>
    </source>
</evidence>
<dbReference type="InterPro" id="IPR028082">
    <property type="entry name" value="Peripla_BP_I"/>
</dbReference>
<dbReference type="PROSITE" id="PS51257">
    <property type="entry name" value="PROKAR_LIPOPROTEIN"/>
    <property type="match status" value="1"/>
</dbReference>
<reference evidence="5" key="1">
    <citation type="journal article" date="2014" name="Int. J. Syst. Evol. Microbiol.">
        <title>Complete genome sequence of Corynebacterium casei LMG S-19264T (=DSM 44701T), isolated from a smear-ripened cheese.</title>
        <authorList>
            <consortium name="US DOE Joint Genome Institute (JGI-PGF)"/>
            <person name="Walter F."/>
            <person name="Albersmeier A."/>
            <person name="Kalinowski J."/>
            <person name="Ruckert C."/>
        </authorList>
    </citation>
    <scope>NUCLEOTIDE SEQUENCE</scope>
    <source>
        <strain evidence="5">CGMCC 4.7201</strain>
    </source>
</reference>
<keyword evidence="3" id="KW-0732">Signal</keyword>
<dbReference type="PANTHER" id="PTHR30036:SF7">
    <property type="entry name" value="ABC TRANSPORTER PERIPLASMIC-BINDING PROTEIN YPHF"/>
    <property type="match status" value="1"/>
</dbReference>
<comment type="similarity">
    <text evidence="2">Belongs to the bacterial solute-binding protein 2 family.</text>
</comment>
<evidence type="ECO:0000313" key="6">
    <source>
        <dbReference type="Proteomes" id="UP000641932"/>
    </source>
</evidence>
<accession>A0A918DZK9</accession>
<dbReference type="Pfam" id="PF13407">
    <property type="entry name" value="Peripla_BP_4"/>
    <property type="match status" value="1"/>
</dbReference>
<name>A0A918DZK9_9ACTN</name>
<evidence type="ECO:0000256" key="3">
    <source>
        <dbReference type="SAM" id="SignalP"/>
    </source>
</evidence>
<evidence type="ECO:0000256" key="1">
    <source>
        <dbReference type="ARBA" id="ARBA00004196"/>
    </source>
</evidence>
<dbReference type="GO" id="GO:0030288">
    <property type="term" value="C:outer membrane-bounded periplasmic space"/>
    <property type="evidence" value="ECO:0007669"/>
    <property type="project" value="TreeGrafter"/>
</dbReference>
<evidence type="ECO:0000313" key="5">
    <source>
        <dbReference type="EMBL" id="GGO90398.1"/>
    </source>
</evidence>
<dbReference type="PANTHER" id="PTHR30036">
    <property type="entry name" value="D-XYLOSE-BINDING PERIPLASMIC PROTEIN"/>
    <property type="match status" value="1"/>
</dbReference>
<dbReference type="EMBL" id="BMMS01000014">
    <property type="protein sequence ID" value="GGO90398.1"/>
    <property type="molecule type" value="Genomic_DNA"/>
</dbReference>
<proteinExistence type="inferred from homology"/>